<evidence type="ECO:0000256" key="1">
    <source>
        <dbReference type="SAM" id="MobiDB-lite"/>
    </source>
</evidence>
<evidence type="ECO:0000259" key="2">
    <source>
        <dbReference type="Pfam" id="PF13460"/>
    </source>
</evidence>
<dbReference type="InterPro" id="IPR036291">
    <property type="entry name" value="NAD(P)-bd_dom_sf"/>
</dbReference>
<dbReference type="EMBL" id="HBGR01010598">
    <property type="protein sequence ID" value="CAD9388103.1"/>
    <property type="molecule type" value="Transcribed_RNA"/>
</dbReference>
<dbReference type="SUPFAM" id="SSF51735">
    <property type="entry name" value="NAD(P)-binding Rossmann-fold domains"/>
    <property type="match status" value="1"/>
</dbReference>
<dbReference type="Gene3D" id="3.40.50.720">
    <property type="entry name" value="NAD(P)-binding Rossmann-like Domain"/>
    <property type="match status" value="1"/>
</dbReference>
<protein>
    <recommendedName>
        <fullName evidence="2">NAD(P)-binding domain-containing protein</fullName>
    </recommendedName>
</protein>
<dbReference type="EMBL" id="HBGR01010597">
    <property type="protein sequence ID" value="CAD9388100.1"/>
    <property type="molecule type" value="Transcribed_RNA"/>
</dbReference>
<dbReference type="Pfam" id="PF13460">
    <property type="entry name" value="NAD_binding_10"/>
    <property type="match status" value="1"/>
</dbReference>
<sequence>MSASLLANSTTLGSRRAGGSTCRSTRRRERVGLGGVSRPAVGGRRPLMKARAALDPDNANVLVCGGGGVGFLVSKKLKDMGSWVWCMQRSETRRSQIEGMMALFAKADALNMEQVEKVFDGIDDLDAVVSTIGGTVAEPLADSQGNINIIEAAKKRGVKKFVLVTSIGAGDSKDATPPSVYETLEPVLVEKQKAEEALKESGMDYVIVRPGGLKNEPGTGSAKLTEDNTVCGAIHREDVADLVIKVLLSDAANGKTLSAVDPAQMFGEPQFETVEV</sequence>
<dbReference type="CDD" id="cd05243">
    <property type="entry name" value="SDR_a5"/>
    <property type="match status" value="1"/>
</dbReference>
<dbReference type="PANTHER" id="PTHR15020:SF45">
    <property type="entry name" value="NAD(P)-BINDING DOMAIN-CONTAINING PROTEIN"/>
    <property type="match status" value="1"/>
</dbReference>
<reference evidence="4" key="1">
    <citation type="submission" date="2021-01" db="EMBL/GenBank/DDBJ databases">
        <authorList>
            <person name="Corre E."/>
            <person name="Pelletier E."/>
            <person name="Niang G."/>
            <person name="Scheremetjew M."/>
            <person name="Finn R."/>
            <person name="Kale V."/>
            <person name="Holt S."/>
            <person name="Cochrane G."/>
            <person name="Meng A."/>
            <person name="Brown T."/>
            <person name="Cohen L."/>
        </authorList>
    </citation>
    <scope>NUCLEOTIDE SEQUENCE</scope>
    <source>
        <strain evidence="4">RCC733</strain>
    </source>
</reference>
<dbReference type="PANTHER" id="PTHR15020">
    <property type="entry name" value="FLAVIN REDUCTASE-RELATED"/>
    <property type="match status" value="1"/>
</dbReference>
<proteinExistence type="predicted"/>
<dbReference type="InterPro" id="IPR016040">
    <property type="entry name" value="NAD(P)-bd_dom"/>
</dbReference>
<dbReference type="AlphaFoldDB" id="A0A6U0CTI6"/>
<organism evidence="4">
    <name type="scientific">Pycnococcus provasolii</name>
    <dbReference type="NCBI Taxonomy" id="41880"/>
    <lineage>
        <taxon>Eukaryota</taxon>
        <taxon>Viridiplantae</taxon>
        <taxon>Chlorophyta</taxon>
        <taxon>Pseudoscourfieldiophyceae</taxon>
        <taxon>Pseudoscourfieldiales</taxon>
        <taxon>Pycnococcaceae</taxon>
        <taxon>Pycnococcus</taxon>
    </lineage>
</organism>
<name>A0A6U0CTI6_9CHLO</name>
<evidence type="ECO:0000313" key="3">
    <source>
        <dbReference type="EMBL" id="CAD9388100.1"/>
    </source>
</evidence>
<evidence type="ECO:0000313" key="4">
    <source>
        <dbReference type="EMBL" id="CAD9388103.1"/>
    </source>
</evidence>
<feature type="region of interest" description="Disordered" evidence="1">
    <location>
        <begin position="1"/>
        <end position="29"/>
    </location>
</feature>
<feature type="domain" description="NAD(P)-binding" evidence="2">
    <location>
        <begin position="66"/>
        <end position="248"/>
    </location>
</feature>
<accession>A0A6U0CTI6</accession>
<gene>
    <name evidence="3" type="ORF">PPRO1471_LOCUS7010</name>
    <name evidence="4" type="ORF">PPRO1471_LOCUS7011</name>
</gene>
<feature type="compositionally biased region" description="Polar residues" evidence="1">
    <location>
        <begin position="1"/>
        <end position="13"/>
    </location>
</feature>